<evidence type="ECO:0000256" key="4">
    <source>
        <dbReference type="ARBA" id="ARBA00022989"/>
    </source>
</evidence>
<dbReference type="InterPro" id="IPR050189">
    <property type="entry name" value="MFS_Efflux_Transporters"/>
</dbReference>
<feature type="domain" description="Major facilitator superfamily (MFS) profile" evidence="7">
    <location>
        <begin position="13"/>
        <end position="387"/>
    </location>
</feature>
<keyword evidence="3 6" id="KW-0812">Transmembrane</keyword>
<dbReference type="InterPro" id="IPR020846">
    <property type="entry name" value="MFS_dom"/>
</dbReference>
<keyword evidence="5 6" id="KW-0472">Membrane</keyword>
<comment type="subcellular location">
    <subcellularLocation>
        <location evidence="1">Cell membrane</location>
        <topology evidence="1">Multi-pass membrane protein</topology>
    </subcellularLocation>
</comment>
<proteinExistence type="predicted"/>
<dbReference type="GO" id="GO:0022857">
    <property type="term" value="F:transmembrane transporter activity"/>
    <property type="evidence" value="ECO:0007669"/>
    <property type="project" value="InterPro"/>
</dbReference>
<evidence type="ECO:0000259" key="7">
    <source>
        <dbReference type="PROSITE" id="PS50850"/>
    </source>
</evidence>
<dbReference type="Pfam" id="PF07690">
    <property type="entry name" value="MFS_1"/>
    <property type="match status" value="1"/>
</dbReference>
<evidence type="ECO:0000313" key="11">
    <source>
        <dbReference type="Proteomes" id="UP000294772"/>
    </source>
</evidence>
<dbReference type="RefSeq" id="WP_104356806.1">
    <property type="nucleotide sequence ID" value="NZ_CALFFA010000021.1"/>
</dbReference>
<protein>
    <submittedName>
        <fullName evidence="9">MFS family arabinose efflux permease</fullName>
    </submittedName>
    <submittedName>
        <fullName evidence="8">MFS transporter</fullName>
    </submittedName>
</protein>
<feature type="transmembrane region" description="Helical" evidence="6">
    <location>
        <begin position="276"/>
        <end position="293"/>
    </location>
</feature>
<evidence type="ECO:0000256" key="6">
    <source>
        <dbReference type="SAM" id="Phobius"/>
    </source>
</evidence>
<dbReference type="CDD" id="cd17324">
    <property type="entry name" value="MFS_NepI_like"/>
    <property type="match status" value="1"/>
</dbReference>
<dbReference type="SUPFAM" id="SSF103473">
    <property type="entry name" value="MFS general substrate transporter"/>
    <property type="match status" value="1"/>
</dbReference>
<reference evidence="8 10" key="1">
    <citation type="submission" date="2018-02" db="EMBL/GenBank/DDBJ databases">
        <title>Reclassifiation of [Polyangium] brachysporum DSM 7029 as Guopingzhaonella breviflexa gen. nov., sp. nov., a member of the family Comamonadaceae.</title>
        <authorList>
            <person name="Tang B."/>
        </authorList>
    </citation>
    <scope>NUCLEOTIDE SEQUENCE [LARGE SCALE GENOMIC DNA]</scope>
    <source>
        <strain evidence="8 10">DSM 15344</strain>
    </source>
</reference>
<evidence type="ECO:0000256" key="1">
    <source>
        <dbReference type="ARBA" id="ARBA00004651"/>
    </source>
</evidence>
<comment type="caution">
    <text evidence="8">The sequence shown here is derived from an EMBL/GenBank/DDBJ whole genome shotgun (WGS) entry which is preliminary data.</text>
</comment>
<feature type="transmembrane region" description="Helical" evidence="6">
    <location>
        <begin position="104"/>
        <end position="128"/>
    </location>
</feature>
<dbReference type="PANTHER" id="PTHR43124">
    <property type="entry name" value="PURINE EFFLUX PUMP PBUE"/>
    <property type="match status" value="1"/>
</dbReference>
<evidence type="ECO:0000256" key="5">
    <source>
        <dbReference type="ARBA" id="ARBA00023136"/>
    </source>
</evidence>
<dbReference type="EMBL" id="PSNY01000005">
    <property type="protein sequence ID" value="PPE70716.1"/>
    <property type="molecule type" value="Genomic_DNA"/>
</dbReference>
<keyword evidence="4 6" id="KW-1133">Transmembrane helix</keyword>
<evidence type="ECO:0000256" key="3">
    <source>
        <dbReference type="ARBA" id="ARBA00022692"/>
    </source>
</evidence>
<accession>A0A2S5T6X8</accession>
<organism evidence="8 10">
    <name type="scientific">Caldimonas thermodepolymerans</name>
    <dbReference type="NCBI Taxonomy" id="215580"/>
    <lineage>
        <taxon>Bacteria</taxon>
        <taxon>Pseudomonadati</taxon>
        <taxon>Pseudomonadota</taxon>
        <taxon>Betaproteobacteria</taxon>
        <taxon>Burkholderiales</taxon>
        <taxon>Sphaerotilaceae</taxon>
        <taxon>Caldimonas</taxon>
    </lineage>
</organism>
<dbReference type="OrthoDB" id="7029536at2"/>
<feature type="transmembrane region" description="Helical" evidence="6">
    <location>
        <begin position="140"/>
        <end position="159"/>
    </location>
</feature>
<feature type="transmembrane region" description="Helical" evidence="6">
    <location>
        <begin position="329"/>
        <end position="357"/>
    </location>
</feature>
<evidence type="ECO:0000313" key="8">
    <source>
        <dbReference type="EMBL" id="PPE70716.1"/>
    </source>
</evidence>
<gene>
    <name evidence="8" type="ORF">C1702_06125</name>
    <name evidence="9" type="ORF">EV676_101509</name>
</gene>
<dbReference type="InterPro" id="IPR011701">
    <property type="entry name" value="MFS"/>
</dbReference>
<evidence type="ECO:0000313" key="9">
    <source>
        <dbReference type="EMBL" id="TCP09926.1"/>
    </source>
</evidence>
<evidence type="ECO:0000313" key="10">
    <source>
        <dbReference type="Proteomes" id="UP000239406"/>
    </source>
</evidence>
<dbReference type="GO" id="GO:0005886">
    <property type="term" value="C:plasma membrane"/>
    <property type="evidence" value="ECO:0007669"/>
    <property type="project" value="UniProtKB-SubCell"/>
</dbReference>
<reference evidence="9 11" key="2">
    <citation type="submission" date="2019-03" db="EMBL/GenBank/DDBJ databases">
        <title>Genomic Encyclopedia of Type Strains, Phase IV (KMG-IV): sequencing the most valuable type-strain genomes for metagenomic binning, comparative biology and taxonomic classification.</title>
        <authorList>
            <person name="Goeker M."/>
        </authorList>
    </citation>
    <scope>NUCLEOTIDE SEQUENCE [LARGE SCALE GENOMIC DNA]</scope>
    <source>
        <strain evidence="9 11">DSM 15264</strain>
    </source>
</reference>
<feature type="transmembrane region" description="Helical" evidence="6">
    <location>
        <begin position="52"/>
        <end position="72"/>
    </location>
</feature>
<feature type="transmembrane region" description="Helical" evidence="6">
    <location>
        <begin position="12"/>
        <end position="32"/>
    </location>
</feature>
<feature type="transmembrane region" description="Helical" evidence="6">
    <location>
        <begin position="244"/>
        <end position="264"/>
    </location>
</feature>
<feature type="transmembrane region" description="Helical" evidence="6">
    <location>
        <begin position="79"/>
        <end position="98"/>
    </location>
</feature>
<dbReference type="Proteomes" id="UP000294772">
    <property type="component" value="Unassembled WGS sequence"/>
</dbReference>
<dbReference type="EMBL" id="SLXF01000001">
    <property type="protein sequence ID" value="TCP09926.1"/>
    <property type="molecule type" value="Genomic_DNA"/>
</dbReference>
<keyword evidence="10" id="KW-1185">Reference proteome</keyword>
<keyword evidence="2" id="KW-1003">Cell membrane</keyword>
<evidence type="ECO:0000256" key="2">
    <source>
        <dbReference type="ARBA" id="ARBA00022475"/>
    </source>
</evidence>
<feature type="transmembrane region" description="Helical" evidence="6">
    <location>
        <begin position="208"/>
        <end position="232"/>
    </location>
</feature>
<feature type="transmembrane region" description="Helical" evidence="6">
    <location>
        <begin position="165"/>
        <end position="187"/>
    </location>
</feature>
<dbReference type="InterPro" id="IPR036259">
    <property type="entry name" value="MFS_trans_sf"/>
</dbReference>
<dbReference type="PANTHER" id="PTHR43124:SF10">
    <property type="entry name" value="PURINE EFFLUX PUMP PBUE"/>
    <property type="match status" value="1"/>
</dbReference>
<dbReference type="AlphaFoldDB" id="A0A2S5T6X8"/>
<feature type="transmembrane region" description="Helical" evidence="6">
    <location>
        <begin position="363"/>
        <end position="383"/>
    </location>
</feature>
<name>A0A2S5T6X8_9BURK</name>
<dbReference type="Gene3D" id="1.20.1250.20">
    <property type="entry name" value="MFS general substrate transporter like domains"/>
    <property type="match status" value="1"/>
</dbReference>
<sequence length="391" mass="40431">MSAAARDDALARVCRALLFGNFVIGSGVMSASGTLNDIAASLQVPVALAGQLVAVGAAVICFFAPVLGGLLAGWDRRRLLCLTMLWYAVGHAACALMPNYASLLVVRALTVLAAAVFTPQAAAAIGFMAPPDKRGRSITFVFLGWSVASVAGMPMSAWVGETLGWRWAMGGVAVLSLASAAAVWRTLPDGVCPPGMSLRAWRGVFANPMLMTMVAVTALQAAGQFTVFSYFAPYLRQQLQAGPTAISLTFAWFGAWGLVGNVLLSRGIDRIGPAQGVMITLVLIGSSLLLFPLATTPAMLALILVPWGLGCFATNSAQQARLGMTAPLLAPALMALNTSAIYLGQAVGAGSGGWIIAHGGYGPLSWMGLGWLLLAVVASHWVARRTAAAGA</sequence>
<feature type="transmembrane region" description="Helical" evidence="6">
    <location>
        <begin position="299"/>
        <end position="317"/>
    </location>
</feature>
<dbReference type="PROSITE" id="PS50850">
    <property type="entry name" value="MFS"/>
    <property type="match status" value="1"/>
</dbReference>
<dbReference type="Proteomes" id="UP000239406">
    <property type="component" value="Unassembled WGS sequence"/>
</dbReference>